<evidence type="ECO:0000313" key="1">
    <source>
        <dbReference type="EMBL" id="CAE2296055.1"/>
    </source>
</evidence>
<gene>
    <name evidence="1" type="ORF">NAES01612_LOCUS7241</name>
</gene>
<dbReference type="EMBL" id="HBKR01010891">
    <property type="protein sequence ID" value="CAE2296055.1"/>
    <property type="molecule type" value="Transcribed_RNA"/>
</dbReference>
<name>A0A7S4KIM6_9EUKA</name>
<reference evidence="1" key="1">
    <citation type="submission" date="2021-01" db="EMBL/GenBank/DDBJ databases">
        <authorList>
            <person name="Corre E."/>
            <person name="Pelletier E."/>
            <person name="Niang G."/>
            <person name="Scheremetjew M."/>
            <person name="Finn R."/>
            <person name="Kale V."/>
            <person name="Holt S."/>
            <person name="Cochrane G."/>
            <person name="Meng A."/>
            <person name="Brown T."/>
            <person name="Cohen L."/>
        </authorList>
    </citation>
    <scope>NUCLEOTIDE SEQUENCE</scope>
    <source>
        <strain evidence="1">SoJaBio B1-5/56/2</strain>
    </source>
</reference>
<protein>
    <submittedName>
        <fullName evidence="1">Uncharacterized protein</fullName>
    </submittedName>
</protein>
<dbReference type="AlphaFoldDB" id="A0A7S4KIM6"/>
<proteinExistence type="predicted"/>
<accession>A0A7S4KIM6</accession>
<sequence length="260" mass="30094">MNGFGEDALCVIEPLMEVYKFYGKSQAARSVVNFCSRNRFLTTRILVSFVATIDPWEEDLRITTVRITRNALTKDMQRKNRAPEALVASDHNYEIYSAKSLGSQFNEIRKFILEQMAVVVSPLSQADVLEAPIAMLWFLRRSIEAVLDRSAQEVQLYFVAFQCLEVAYSDFCELHTNAQIKKSTFHTLSTRSGAQYIHKPLYFSFAHKAGDFTDIFLYLLEIIALRIEKEHVSRVVEFRKQFLNSVQHDSRLLMGWLEEQ</sequence>
<organism evidence="1">
    <name type="scientific">Paramoeba aestuarina</name>
    <dbReference type="NCBI Taxonomy" id="180227"/>
    <lineage>
        <taxon>Eukaryota</taxon>
        <taxon>Amoebozoa</taxon>
        <taxon>Discosea</taxon>
        <taxon>Flabellinia</taxon>
        <taxon>Dactylopodida</taxon>
        <taxon>Paramoebidae</taxon>
        <taxon>Paramoeba</taxon>
    </lineage>
</organism>